<sequence>PTKEEQQQPKPRHTQNEKYKEQEQAYFENIIAEIGVENELNFTMTESGEELARGLSKQVDVDGGGQDIAGRDGDGFGEASSH</sequence>
<gene>
    <name evidence="2" type="ORF">BGZ70_006459</name>
</gene>
<protein>
    <submittedName>
        <fullName evidence="2">Uncharacterized protein</fullName>
    </submittedName>
</protein>
<evidence type="ECO:0000313" key="2">
    <source>
        <dbReference type="EMBL" id="KAF9939389.1"/>
    </source>
</evidence>
<keyword evidence="3" id="KW-1185">Reference proteome</keyword>
<dbReference type="OrthoDB" id="2413474at2759"/>
<feature type="non-terminal residue" evidence="2">
    <location>
        <position position="1"/>
    </location>
</feature>
<dbReference type="EMBL" id="JAAAHY010003631">
    <property type="protein sequence ID" value="KAF9939389.1"/>
    <property type="molecule type" value="Genomic_DNA"/>
</dbReference>
<organism evidence="2 3">
    <name type="scientific">Mortierella alpina</name>
    <name type="common">Oleaginous fungus</name>
    <name type="synonym">Mortierella renispora</name>
    <dbReference type="NCBI Taxonomy" id="64518"/>
    <lineage>
        <taxon>Eukaryota</taxon>
        <taxon>Fungi</taxon>
        <taxon>Fungi incertae sedis</taxon>
        <taxon>Mucoromycota</taxon>
        <taxon>Mortierellomycotina</taxon>
        <taxon>Mortierellomycetes</taxon>
        <taxon>Mortierellales</taxon>
        <taxon>Mortierellaceae</taxon>
        <taxon>Mortierella</taxon>
    </lineage>
</organism>
<feature type="region of interest" description="Disordered" evidence="1">
    <location>
        <begin position="1"/>
        <end position="20"/>
    </location>
</feature>
<dbReference type="AlphaFoldDB" id="A0A9P6LTG4"/>
<evidence type="ECO:0000313" key="3">
    <source>
        <dbReference type="Proteomes" id="UP000738359"/>
    </source>
</evidence>
<feature type="non-terminal residue" evidence="2">
    <location>
        <position position="82"/>
    </location>
</feature>
<reference evidence="2" key="1">
    <citation type="journal article" date="2020" name="Fungal Divers.">
        <title>Resolving the Mortierellaceae phylogeny through synthesis of multi-gene phylogenetics and phylogenomics.</title>
        <authorList>
            <person name="Vandepol N."/>
            <person name="Liber J."/>
            <person name="Desiro A."/>
            <person name="Na H."/>
            <person name="Kennedy M."/>
            <person name="Barry K."/>
            <person name="Grigoriev I.V."/>
            <person name="Miller A.N."/>
            <person name="O'Donnell K."/>
            <person name="Stajich J.E."/>
            <person name="Bonito G."/>
        </authorList>
    </citation>
    <scope>NUCLEOTIDE SEQUENCE</scope>
    <source>
        <strain evidence="2">CK1249</strain>
    </source>
</reference>
<feature type="region of interest" description="Disordered" evidence="1">
    <location>
        <begin position="59"/>
        <end position="82"/>
    </location>
</feature>
<name>A0A9P6LTG4_MORAP</name>
<accession>A0A9P6LTG4</accession>
<comment type="caution">
    <text evidence="2">The sequence shown here is derived from an EMBL/GenBank/DDBJ whole genome shotgun (WGS) entry which is preliminary data.</text>
</comment>
<proteinExistence type="predicted"/>
<evidence type="ECO:0000256" key="1">
    <source>
        <dbReference type="SAM" id="MobiDB-lite"/>
    </source>
</evidence>
<dbReference type="Proteomes" id="UP000738359">
    <property type="component" value="Unassembled WGS sequence"/>
</dbReference>